<dbReference type="EMBL" id="JBJURJ010000003">
    <property type="protein sequence ID" value="MFM9327942.1"/>
    <property type="molecule type" value="Genomic_DNA"/>
</dbReference>
<sequence>MTTINTMSMVSIKEVLRAEQVVYRSIRPTPLLAYKSLSKLTGADIYVKHENHLPGGSFKIRGGLNVMHHLKQAGTAGVITFSMGNHGISIATAASMTGIEATVVVPKGNNPEKNRRIREAGANLVEAGDCFEEAAAVCLQLQQEKNLYCIHAANEPHLINGVGTCFTEILRELPDVDALIVPIGGGSELAAAVTVCKAMNPAVEIYAVQAELAQGAYLSWKAGTILQSPSTTFAGGIATGGAYELPFGIYKDHLTDFVLLTEDEIKQGMYLALAHTNQVAEGAGAVALMAAVKLGSRLAGKKVAVQMSGGNESLDCIREVLSIHAGS</sequence>
<proteinExistence type="predicted"/>
<reference evidence="1" key="1">
    <citation type="submission" date="2024-12" db="EMBL/GenBank/DDBJ databases">
        <authorList>
            <person name="Wu N."/>
        </authorList>
    </citation>
    <scope>NUCLEOTIDE SEQUENCE</scope>
    <source>
        <strain evidence="1">P15</strain>
    </source>
</reference>
<evidence type="ECO:0000313" key="1">
    <source>
        <dbReference type="EMBL" id="MFM9327942.1"/>
    </source>
</evidence>
<accession>A0ACC7P0W4</accession>
<evidence type="ECO:0000313" key="2">
    <source>
        <dbReference type="Proteomes" id="UP001631969"/>
    </source>
</evidence>
<protein>
    <submittedName>
        <fullName evidence="1">Threonine/serine dehydratase</fullName>
    </submittedName>
</protein>
<comment type="caution">
    <text evidence="1">The sequence shown here is derived from an EMBL/GenBank/DDBJ whole genome shotgun (WGS) entry which is preliminary data.</text>
</comment>
<organism evidence="1 2">
    <name type="scientific">Paenibacillus mesotrionivorans</name>
    <dbReference type="NCBI Taxonomy" id="3160968"/>
    <lineage>
        <taxon>Bacteria</taxon>
        <taxon>Bacillati</taxon>
        <taxon>Bacillota</taxon>
        <taxon>Bacilli</taxon>
        <taxon>Bacillales</taxon>
        <taxon>Paenibacillaceae</taxon>
        <taxon>Paenibacillus</taxon>
    </lineage>
</organism>
<name>A0ACC7P0W4_9BACL</name>
<keyword evidence="2" id="KW-1185">Reference proteome</keyword>
<dbReference type="Proteomes" id="UP001631969">
    <property type="component" value="Unassembled WGS sequence"/>
</dbReference>
<gene>
    <name evidence="1" type="ORF">ACI1P1_06440</name>
</gene>